<dbReference type="Proteomes" id="UP000031672">
    <property type="component" value="Unassembled WGS sequence"/>
</dbReference>
<evidence type="ECO:0000313" key="1">
    <source>
        <dbReference type="EMBL" id="KII78699.1"/>
    </source>
</evidence>
<accession>A0A0C2P7K4</accession>
<proteinExistence type="predicted"/>
<evidence type="ECO:0000313" key="2">
    <source>
        <dbReference type="Proteomes" id="UP000031672"/>
    </source>
</evidence>
<accession>A0A0C2JL15</accession>
<name>A0A0C2P7K4_9VIBR</name>
<dbReference type="InterPro" id="IPR007801">
    <property type="entry name" value="MbnB/TglH/ChrH"/>
</dbReference>
<sequence length="300" mass="33794">MTLSDQHPLVGVGLRSPHMDFFLSEPTHLSWLEIHSENYFQPHSLARRQLLTLREQYQISCHGIGLSLGSVARISADHLTTLKALVDHVEPIFVSDHLSWCENGGHHFNDLLPLPYTEEALDVFCRNVLEVQETLQRPLLVENPSSYVKFDHSTITEWDFLAEVHQRTECRLLLDFNNIHVSAFNHGFSSEAYLAGIPAAAVDEIHLAGFTAKQLDKGEIWIDTHSRPVSADVWQLFKAWSAEHGSRHTLIEWDLDIPTPDILLNEASKASTILTELTPTSSLNNPLEKALSKSAQRKAS</sequence>
<dbReference type="PANTHER" id="PTHR42194:SF1">
    <property type="entry name" value="UPF0276 PROTEIN HI_1600"/>
    <property type="match status" value="1"/>
</dbReference>
<dbReference type="OrthoDB" id="9763101at2"/>
<comment type="caution">
    <text evidence="1">The sequence shown here is derived from an EMBL/GenBank/DDBJ whole genome shotgun (WGS) entry which is preliminary data.</text>
</comment>
<dbReference type="RefSeq" id="WP_040989829.1">
    <property type="nucleotide sequence ID" value="NZ_JTKH01000013.1"/>
</dbReference>
<organism evidence="1 2">
    <name type="scientific">Vibrio renipiscarius</name>
    <dbReference type="NCBI Taxonomy" id="1461322"/>
    <lineage>
        <taxon>Bacteria</taxon>
        <taxon>Pseudomonadati</taxon>
        <taxon>Pseudomonadota</taxon>
        <taxon>Gammaproteobacteria</taxon>
        <taxon>Vibrionales</taxon>
        <taxon>Vibrionaceae</taxon>
        <taxon>Vibrio</taxon>
    </lineage>
</organism>
<dbReference type="InterPro" id="IPR036237">
    <property type="entry name" value="Xyl_isomerase-like_sf"/>
</dbReference>
<protein>
    <submittedName>
        <fullName evidence="1">Uncharacterized protein</fullName>
    </submittedName>
</protein>
<keyword evidence="2" id="KW-1185">Reference proteome</keyword>
<reference evidence="1 2" key="1">
    <citation type="submission" date="2014-11" db="EMBL/GenBank/DDBJ databases">
        <title>Draft Genome Sequence of Vibrio piscirenalis strains CECT 8603T and CECT 8604, two marine Gammaproteobacterium isolated from cultured gilthead sea bream (Sparus aurata).</title>
        <authorList>
            <person name="Arahal D.R."/>
            <person name="Rodrigo-Torres L."/>
            <person name="Lucena T."/>
            <person name="Pujalte M.J."/>
        </authorList>
    </citation>
    <scope>NUCLEOTIDE SEQUENCE [LARGE SCALE GENOMIC DNA]</scope>
    <source>
        <strain evidence="1 2">DCR 1-4-2</strain>
    </source>
</reference>
<gene>
    <name evidence="1" type="ORF">OJ16_09610</name>
</gene>
<dbReference type="EMBL" id="JTKH01000013">
    <property type="protein sequence ID" value="KII78699.1"/>
    <property type="molecule type" value="Genomic_DNA"/>
</dbReference>
<dbReference type="Gene3D" id="3.20.20.150">
    <property type="entry name" value="Divalent-metal-dependent TIM barrel enzymes"/>
    <property type="match status" value="1"/>
</dbReference>
<dbReference type="PANTHER" id="PTHR42194">
    <property type="entry name" value="UPF0276 PROTEIN HI_1600"/>
    <property type="match status" value="1"/>
</dbReference>
<dbReference type="AlphaFoldDB" id="A0A0C2P7K4"/>
<dbReference type="Pfam" id="PF05114">
    <property type="entry name" value="MbnB_TglH_ChrH"/>
    <property type="match status" value="1"/>
</dbReference>
<dbReference type="STRING" id="1461322.OJ16_09610"/>
<dbReference type="NCBIfam" id="NF003818">
    <property type="entry name" value="PRK05409.1"/>
    <property type="match status" value="1"/>
</dbReference>
<dbReference type="SUPFAM" id="SSF51658">
    <property type="entry name" value="Xylose isomerase-like"/>
    <property type="match status" value="1"/>
</dbReference>